<comment type="caution">
    <text evidence="2">The sequence shown here is derived from an EMBL/GenBank/DDBJ whole genome shotgun (WGS) entry which is preliminary data.</text>
</comment>
<feature type="non-terminal residue" evidence="2">
    <location>
        <position position="1"/>
    </location>
</feature>
<dbReference type="EMBL" id="ANIZ01003595">
    <property type="protein sequence ID" value="ETI32675.1"/>
    <property type="molecule type" value="Genomic_DNA"/>
</dbReference>
<proteinExistence type="predicted"/>
<gene>
    <name evidence="2" type="ORF">F443_20565</name>
</gene>
<dbReference type="Proteomes" id="UP000018721">
    <property type="component" value="Unassembled WGS sequence"/>
</dbReference>
<dbReference type="HOGENOM" id="CLU_1891272_0_0_1"/>
<protein>
    <submittedName>
        <fullName evidence="2">Uncharacterized protein</fullName>
    </submittedName>
</protein>
<accession>V9E0M5</accession>
<dbReference type="AlphaFoldDB" id="V9E0M5"/>
<organism evidence="2 3">
    <name type="scientific">Phytophthora nicotianae P1569</name>
    <dbReference type="NCBI Taxonomy" id="1317065"/>
    <lineage>
        <taxon>Eukaryota</taxon>
        <taxon>Sar</taxon>
        <taxon>Stramenopiles</taxon>
        <taxon>Oomycota</taxon>
        <taxon>Peronosporomycetes</taxon>
        <taxon>Peronosporales</taxon>
        <taxon>Peronosporaceae</taxon>
        <taxon>Phytophthora</taxon>
    </lineage>
</organism>
<name>V9E0M5_PHYNI</name>
<evidence type="ECO:0000313" key="2">
    <source>
        <dbReference type="EMBL" id="ETI32675.1"/>
    </source>
</evidence>
<keyword evidence="3" id="KW-1185">Reference proteome</keyword>
<evidence type="ECO:0000313" key="3">
    <source>
        <dbReference type="Proteomes" id="UP000018721"/>
    </source>
</evidence>
<evidence type="ECO:0000256" key="1">
    <source>
        <dbReference type="SAM" id="MobiDB-lite"/>
    </source>
</evidence>
<sequence length="135" mass="14731">AAGLHFEHRRVRSAFGLALARHVGALERLHLAVEDLTGLDDVGLRVLHGALAGGPRPIRQRSGGGNRKEESGRRHERREGLDHLGLVWGCLATCCPRGELINEQKQLNRFSHSDHQGAMTVCKATRLGGNSDAVY</sequence>
<feature type="compositionally biased region" description="Basic and acidic residues" evidence="1">
    <location>
        <begin position="66"/>
        <end position="78"/>
    </location>
</feature>
<reference evidence="2 3" key="1">
    <citation type="submission" date="2013-11" db="EMBL/GenBank/DDBJ databases">
        <title>The Genome Sequence of Phytophthora parasitica P1569.</title>
        <authorList>
            <consortium name="The Broad Institute Genomics Platform"/>
            <person name="Russ C."/>
            <person name="Tyler B."/>
            <person name="Panabieres F."/>
            <person name="Shan W."/>
            <person name="Tripathy S."/>
            <person name="Grunwald N."/>
            <person name="Machado M."/>
            <person name="Johnson C.S."/>
            <person name="Arredondo F."/>
            <person name="Hong C."/>
            <person name="Coffey M."/>
            <person name="Young S.K."/>
            <person name="Zeng Q."/>
            <person name="Gargeya S."/>
            <person name="Fitzgerald M."/>
            <person name="Abouelleil A."/>
            <person name="Alvarado L."/>
            <person name="Chapman S.B."/>
            <person name="Gainer-Dewar J."/>
            <person name="Goldberg J."/>
            <person name="Griggs A."/>
            <person name="Gujja S."/>
            <person name="Hansen M."/>
            <person name="Howarth C."/>
            <person name="Imamovic A."/>
            <person name="Ireland A."/>
            <person name="Larimer J."/>
            <person name="McCowan C."/>
            <person name="Murphy C."/>
            <person name="Pearson M."/>
            <person name="Poon T.W."/>
            <person name="Priest M."/>
            <person name="Roberts A."/>
            <person name="Saif S."/>
            <person name="Shea T."/>
            <person name="Sykes S."/>
            <person name="Wortman J."/>
            <person name="Nusbaum C."/>
            <person name="Birren B."/>
        </authorList>
    </citation>
    <scope>NUCLEOTIDE SEQUENCE [LARGE SCALE GENOMIC DNA]</scope>
    <source>
        <strain evidence="2 3">P1569</strain>
    </source>
</reference>
<feature type="region of interest" description="Disordered" evidence="1">
    <location>
        <begin position="55"/>
        <end position="78"/>
    </location>
</feature>